<dbReference type="EMBL" id="CAJVPP010006208">
    <property type="protein sequence ID" value="CAG8675372.1"/>
    <property type="molecule type" value="Genomic_DNA"/>
</dbReference>
<evidence type="ECO:0000313" key="1">
    <source>
        <dbReference type="EMBL" id="CAG8675372.1"/>
    </source>
</evidence>
<name>A0A9N9EHR3_FUNMO</name>
<organism evidence="1 2">
    <name type="scientific">Funneliformis mosseae</name>
    <name type="common">Endomycorrhizal fungus</name>
    <name type="synonym">Glomus mosseae</name>
    <dbReference type="NCBI Taxonomy" id="27381"/>
    <lineage>
        <taxon>Eukaryota</taxon>
        <taxon>Fungi</taxon>
        <taxon>Fungi incertae sedis</taxon>
        <taxon>Mucoromycota</taxon>
        <taxon>Glomeromycotina</taxon>
        <taxon>Glomeromycetes</taxon>
        <taxon>Glomerales</taxon>
        <taxon>Glomeraceae</taxon>
        <taxon>Funneliformis</taxon>
    </lineage>
</organism>
<reference evidence="1" key="1">
    <citation type="submission" date="2021-06" db="EMBL/GenBank/DDBJ databases">
        <authorList>
            <person name="Kallberg Y."/>
            <person name="Tangrot J."/>
            <person name="Rosling A."/>
        </authorList>
    </citation>
    <scope>NUCLEOTIDE SEQUENCE</scope>
    <source>
        <strain evidence="1">87-6 pot B 2015</strain>
    </source>
</reference>
<accession>A0A9N9EHR3</accession>
<sequence length="43" mass="5145">KFKGKLSARDRLWTKAIHYTTNKRVIIKQLKASLEEYVPERLD</sequence>
<feature type="non-terminal residue" evidence="1">
    <location>
        <position position="1"/>
    </location>
</feature>
<dbReference type="Proteomes" id="UP000789375">
    <property type="component" value="Unassembled WGS sequence"/>
</dbReference>
<protein>
    <submittedName>
        <fullName evidence="1">12943_t:CDS:1</fullName>
    </submittedName>
</protein>
<comment type="caution">
    <text evidence="1">The sequence shown here is derived from an EMBL/GenBank/DDBJ whole genome shotgun (WGS) entry which is preliminary data.</text>
</comment>
<dbReference type="AlphaFoldDB" id="A0A9N9EHR3"/>
<evidence type="ECO:0000313" key="2">
    <source>
        <dbReference type="Proteomes" id="UP000789375"/>
    </source>
</evidence>
<gene>
    <name evidence="1" type="ORF">FMOSSE_LOCUS12619</name>
</gene>
<proteinExistence type="predicted"/>
<keyword evidence="2" id="KW-1185">Reference proteome</keyword>